<evidence type="ECO:0000313" key="3">
    <source>
        <dbReference type="Proteomes" id="UP000285430"/>
    </source>
</evidence>
<dbReference type="AlphaFoldDB" id="A0A418EL85"/>
<name>A0A418EL85_APHAT</name>
<dbReference type="Proteomes" id="UP000285430">
    <property type="component" value="Unassembled WGS sequence"/>
</dbReference>
<feature type="region of interest" description="Disordered" evidence="1">
    <location>
        <begin position="358"/>
        <end position="393"/>
    </location>
</feature>
<reference evidence="2 3" key="1">
    <citation type="submission" date="2018-08" db="EMBL/GenBank/DDBJ databases">
        <title>Aphanomyces genome sequencing and annotation.</title>
        <authorList>
            <person name="Minardi D."/>
            <person name="Oidtmann B."/>
            <person name="Van Der Giezen M."/>
            <person name="Studholme D.J."/>
        </authorList>
    </citation>
    <scope>NUCLEOTIDE SEQUENCE [LARGE SCALE GENOMIC DNA]</scope>
    <source>
        <strain evidence="2 3">Da</strain>
    </source>
</reference>
<dbReference type="EMBL" id="QUTH01004178">
    <property type="protein sequence ID" value="RHZ15161.1"/>
    <property type="molecule type" value="Genomic_DNA"/>
</dbReference>
<proteinExistence type="predicted"/>
<evidence type="ECO:0000256" key="1">
    <source>
        <dbReference type="SAM" id="MobiDB-lite"/>
    </source>
</evidence>
<comment type="caution">
    <text evidence="2">The sequence shown here is derived from an EMBL/GenBank/DDBJ whole genome shotgun (WGS) entry which is preliminary data.</text>
</comment>
<accession>A0A418EL85</accession>
<organism evidence="2 3">
    <name type="scientific">Aphanomyces astaci</name>
    <name type="common">Crayfish plague agent</name>
    <dbReference type="NCBI Taxonomy" id="112090"/>
    <lineage>
        <taxon>Eukaryota</taxon>
        <taxon>Sar</taxon>
        <taxon>Stramenopiles</taxon>
        <taxon>Oomycota</taxon>
        <taxon>Saprolegniomycetes</taxon>
        <taxon>Saprolegniales</taxon>
        <taxon>Verrucalvaceae</taxon>
        <taxon>Aphanomyces</taxon>
    </lineage>
</organism>
<protein>
    <submittedName>
        <fullName evidence="2">Uncharacterized protein</fullName>
    </submittedName>
</protein>
<evidence type="ECO:0000313" key="2">
    <source>
        <dbReference type="EMBL" id="RHZ15161.1"/>
    </source>
</evidence>
<sequence>MAMSKDRKTCRTNHIRNNNTDMKSLDGKDASRCVAKQLGRSEKVVREMWKLYLSDRSVVAATVAANRANHKTTVPTTRLVINGIQEFVRNRRLEYERTVTIDVLRFLEAKGYVDVDIDSSRAIKPSCERDGNCSFGESGNCALAVDENGSFGGKYAFGGNCSFRGNCSFGGNKSFGGRGNCSFGGSGNCALAVDENGSFGGKYAFGGNCSFRGNCSFGGNKSFGGRGNCSFGVDENGSFGGKYAFGGNCSFRGQLLVQRGNCSFGGSGNRGINVLDVSIKFFKREDASAERVDPDCGKCINCYIAGNNACFLLWSKAQCDSVDVYKWCGAGSNDMLPPPPNELLPPSKRAVQSLRTLPNELLPPNDPLPPPLNKLLPPPPNGPKPKPWSLGCV</sequence>
<feature type="compositionally biased region" description="Pro residues" evidence="1">
    <location>
        <begin position="364"/>
        <end position="386"/>
    </location>
</feature>
<gene>
    <name evidence="2" type="ORF">DYB37_009358</name>
</gene>
<feature type="region of interest" description="Disordered" evidence="1">
    <location>
        <begin position="1"/>
        <end position="23"/>
    </location>
</feature>